<comment type="caution">
    <text evidence="1">The sequence shown here is derived from an EMBL/GenBank/DDBJ whole genome shotgun (WGS) entry which is preliminary data.</text>
</comment>
<protein>
    <submittedName>
        <fullName evidence="1">Uncharacterized protein</fullName>
    </submittedName>
</protein>
<evidence type="ECO:0000313" key="2">
    <source>
        <dbReference type="Proteomes" id="UP000887159"/>
    </source>
</evidence>
<dbReference type="AlphaFoldDB" id="A0A8X6SQW3"/>
<accession>A0A8X6SQW3</accession>
<keyword evidence="2" id="KW-1185">Reference proteome</keyword>
<dbReference type="EMBL" id="BMAU01021348">
    <property type="protein sequence ID" value="GFY18299.1"/>
    <property type="molecule type" value="Genomic_DNA"/>
</dbReference>
<sequence>MEHVWDMMGRRLYLTGNVDPLAQQLEPIWHEIPQETIRVLYHSMSCCVAACIQARGNVISYNSSRPTVWRRPMHVKYVESSNVLLLVWCGTWESECQLRCHPRRLTMVQNYGLSF</sequence>
<dbReference type="Proteomes" id="UP000887159">
    <property type="component" value="Unassembled WGS sequence"/>
</dbReference>
<dbReference type="GO" id="GO:0003676">
    <property type="term" value="F:nucleic acid binding"/>
    <property type="evidence" value="ECO:0007669"/>
    <property type="project" value="InterPro"/>
</dbReference>
<evidence type="ECO:0000313" key="1">
    <source>
        <dbReference type="EMBL" id="GFY18299.1"/>
    </source>
</evidence>
<dbReference type="Gene3D" id="3.30.420.10">
    <property type="entry name" value="Ribonuclease H-like superfamily/Ribonuclease H"/>
    <property type="match status" value="1"/>
</dbReference>
<reference evidence="1" key="1">
    <citation type="submission" date="2020-08" db="EMBL/GenBank/DDBJ databases">
        <title>Multicomponent nature underlies the extraordinary mechanical properties of spider dragline silk.</title>
        <authorList>
            <person name="Kono N."/>
            <person name="Nakamura H."/>
            <person name="Mori M."/>
            <person name="Yoshida Y."/>
            <person name="Ohtoshi R."/>
            <person name="Malay A.D."/>
            <person name="Moran D.A.P."/>
            <person name="Tomita M."/>
            <person name="Numata K."/>
            <person name="Arakawa K."/>
        </authorList>
    </citation>
    <scope>NUCLEOTIDE SEQUENCE</scope>
</reference>
<organism evidence="1 2">
    <name type="scientific">Trichonephila clavipes</name>
    <name type="common">Golden silk orbweaver</name>
    <name type="synonym">Nephila clavipes</name>
    <dbReference type="NCBI Taxonomy" id="2585209"/>
    <lineage>
        <taxon>Eukaryota</taxon>
        <taxon>Metazoa</taxon>
        <taxon>Ecdysozoa</taxon>
        <taxon>Arthropoda</taxon>
        <taxon>Chelicerata</taxon>
        <taxon>Arachnida</taxon>
        <taxon>Araneae</taxon>
        <taxon>Araneomorphae</taxon>
        <taxon>Entelegynae</taxon>
        <taxon>Araneoidea</taxon>
        <taxon>Nephilidae</taxon>
        <taxon>Trichonephila</taxon>
    </lineage>
</organism>
<name>A0A8X6SQW3_TRICX</name>
<proteinExistence type="predicted"/>
<dbReference type="InterPro" id="IPR036397">
    <property type="entry name" value="RNaseH_sf"/>
</dbReference>
<gene>
    <name evidence="1" type="ORF">TNCV_2047051</name>
</gene>